<organism evidence="2">
    <name type="scientific">Aegilops tauschii</name>
    <name type="common">Tausch's goatgrass</name>
    <name type="synonym">Aegilops squarrosa</name>
    <dbReference type="NCBI Taxonomy" id="37682"/>
    <lineage>
        <taxon>Eukaryota</taxon>
        <taxon>Viridiplantae</taxon>
        <taxon>Streptophyta</taxon>
        <taxon>Embryophyta</taxon>
        <taxon>Tracheophyta</taxon>
        <taxon>Spermatophyta</taxon>
        <taxon>Magnoliopsida</taxon>
        <taxon>Liliopsida</taxon>
        <taxon>Poales</taxon>
        <taxon>Poaceae</taxon>
        <taxon>BOP clade</taxon>
        <taxon>Pooideae</taxon>
        <taxon>Triticodae</taxon>
        <taxon>Triticeae</taxon>
        <taxon>Triticinae</taxon>
        <taxon>Aegilops</taxon>
    </lineage>
</organism>
<protein>
    <submittedName>
        <fullName evidence="2">Thiol protease SEN102</fullName>
    </submittedName>
</protein>
<dbReference type="AlphaFoldDB" id="N1QW45"/>
<proteinExistence type="predicted"/>
<accession>N1QW45</accession>
<dbReference type="InterPro" id="IPR013201">
    <property type="entry name" value="Prot_inhib_I29"/>
</dbReference>
<dbReference type="SUPFAM" id="SSF54001">
    <property type="entry name" value="Cysteine proteinases"/>
    <property type="match status" value="1"/>
</dbReference>
<dbReference type="Gene3D" id="1.10.287.2250">
    <property type="match status" value="1"/>
</dbReference>
<dbReference type="Pfam" id="PF08246">
    <property type="entry name" value="Inhibitor_I29"/>
    <property type="match status" value="1"/>
</dbReference>
<dbReference type="EnsemblPlants" id="EMT15051">
    <property type="protein sequence ID" value="EMT15051"/>
    <property type="gene ID" value="F775_00531"/>
</dbReference>
<dbReference type="SMART" id="SM00848">
    <property type="entry name" value="Inhibitor_I29"/>
    <property type="match status" value="1"/>
</dbReference>
<evidence type="ECO:0000259" key="1">
    <source>
        <dbReference type="SMART" id="SM00848"/>
    </source>
</evidence>
<sequence>MARLVLPRSTVVRLGDHKGVVARGAGAHEGGGAVQVMGELGLRGPRAEEGGGGGLAAAARRVWSQRGGRVLDPSNLRLSSSAAVAVLAVNASSPRTLVLDGRRRCNVATHPQKPCCDATLASATGVASRGRRSFNGALAGALNATLISGCSEVQAELQSSFDGAIARRSSARAAIKIDRRCKAASPEPSELCRSCNEARPELQWSFAGASELCQGCNEARPELQWSFAGVSVLRWSSAEVAVELRRSVDAALELRRGCNGAGRNCSGARRTASVMRGMRIGRFGLQQYPIRQSQTQPTSRNRHTSPISNSNDLLVASQTKNNLLLGPAMASVALKLSRFAGTAANSGRFSLRLPSRDLTGDITITARSRPSLRSTNSAAASTSPSDFFLRRTIATLPSGEESPLTVGAAADDLEDEFRPAQITVFVSVMTQDPDTVPYFDEKDLVSDETLWALYERWCRFHRMARDHDEMTRRFGRFKFKARHVYEFNKSGRSYTKGLTQFSDLEPGEFFAPRRCPRTHRTGTRFFTNDRDEITAICTDGCLETYEGPVWIIRNVKQT</sequence>
<evidence type="ECO:0000313" key="2">
    <source>
        <dbReference type="EnsemblPlants" id="EMT15051"/>
    </source>
</evidence>
<feature type="domain" description="Cathepsin propeptide inhibitor" evidence="1">
    <location>
        <begin position="454"/>
        <end position="509"/>
    </location>
</feature>
<name>N1QW45_AEGTA</name>
<dbReference type="ExpressionAtlas" id="N1QW45">
    <property type="expression patterns" value="baseline"/>
</dbReference>
<dbReference type="InterPro" id="IPR038765">
    <property type="entry name" value="Papain-like_cys_pep_sf"/>
</dbReference>
<reference evidence="2" key="1">
    <citation type="submission" date="2015-06" db="UniProtKB">
        <authorList>
            <consortium name="EnsemblPlants"/>
        </authorList>
    </citation>
    <scope>IDENTIFICATION</scope>
</reference>